<dbReference type="Pfam" id="PF00448">
    <property type="entry name" value="SRP54"/>
    <property type="match status" value="1"/>
</dbReference>
<evidence type="ECO:0000256" key="2">
    <source>
        <dbReference type="ARBA" id="ARBA00022741"/>
    </source>
</evidence>
<comment type="subunit">
    <text evidence="9">Part of the signal recognition particle protein translocation system, which is composed of SRP and FtsY.</text>
</comment>
<dbReference type="InterPro" id="IPR013822">
    <property type="entry name" value="Signal_recog_particl_SRP54_hlx"/>
</dbReference>
<dbReference type="Proteomes" id="UP001154420">
    <property type="component" value="Unassembled WGS sequence"/>
</dbReference>
<evidence type="ECO:0000259" key="10">
    <source>
        <dbReference type="PROSITE" id="PS00300"/>
    </source>
</evidence>
<dbReference type="Gene3D" id="1.20.120.140">
    <property type="entry name" value="Signal recognition particle SRP54, nucleotide-binding domain"/>
    <property type="match status" value="1"/>
</dbReference>
<evidence type="ECO:0000256" key="5">
    <source>
        <dbReference type="ARBA" id="ARBA00023134"/>
    </source>
</evidence>
<dbReference type="InterPro" id="IPR036891">
    <property type="entry name" value="Signal_recog_part_SRP54_M_sf"/>
</dbReference>
<keyword evidence="9" id="KW-0963">Cytoplasm</keyword>
<proteinExistence type="inferred from homology"/>
<feature type="binding site" evidence="9">
    <location>
        <begin position="249"/>
        <end position="252"/>
    </location>
    <ligand>
        <name>GTP</name>
        <dbReference type="ChEBI" id="CHEBI:37565"/>
    </ligand>
</feature>
<evidence type="ECO:0000256" key="1">
    <source>
        <dbReference type="ARBA" id="ARBA00005450"/>
    </source>
</evidence>
<dbReference type="Gene3D" id="3.40.50.300">
    <property type="entry name" value="P-loop containing nucleotide triphosphate hydrolases"/>
    <property type="match status" value="1"/>
</dbReference>
<comment type="domain">
    <text evidence="9">Composed of three domains: the N-terminal N domain, which is responsible for interactions with the ribosome, the central G domain, which binds GTP, and the C-terminal M domain, which binds the RNA and the signal sequence of the RNC.</text>
</comment>
<reference evidence="11" key="1">
    <citation type="submission" date="2018-09" db="EMBL/GenBank/DDBJ databases">
        <title>Murine metabolic-syndrome-specific gut microbial biobank.</title>
        <authorList>
            <person name="Liu C."/>
        </authorList>
    </citation>
    <scope>NUCLEOTIDE SEQUENCE</scope>
    <source>
        <strain evidence="11">D42-62</strain>
    </source>
</reference>
<comment type="catalytic activity">
    <reaction evidence="8 9">
        <text>GTP + H2O = GDP + phosphate + H(+)</text>
        <dbReference type="Rhea" id="RHEA:19669"/>
        <dbReference type="ChEBI" id="CHEBI:15377"/>
        <dbReference type="ChEBI" id="CHEBI:15378"/>
        <dbReference type="ChEBI" id="CHEBI:37565"/>
        <dbReference type="ChEBI" id="CHEBI:43474"/>
        <dbReference type="ChEBI" id="CHEBI:58189"/>
        <dbReference type="EC" id="3.6.5.4"/>
    </reaction>
</comment>
<keyword evidence="2 9" id="KW-0547">Nucleotide-binding</keyword>
<accession>A0A9X5BD25</accession>
<comment type="function">
    <text evidence="9">Involved in targeting and insertion of nascent membrane proteins into the cytoplasmic membrane. Binds to the hydrophobic signal sequence of the ribosome-nascent chain (RNC) as it emerges from the ribosomes. The SRP-RNC complex is then targeted to the cytoplasmic membrane where it interacts with the SRP receptor FtsY.</text>
</comment>
<dbReference type="InterPro" id="IPR000897">
    <property type="entry name" value="SRP54_GTPase_dom"/>
</dbReference>
<sequence length="451" mass="49505">MAFESLTDKLQNVFKNLRSKGKLTEEDVKTALKEVKLALLEADVNFKVVKQFVKAVEGRAIGSDVMNGLNPGQMVIKIVNEEMITLMGSETTEIKMQPGKAITTIMMCGLQGAGKTTTTAKLAGKLKQRGKKPLLVACDVYRPAAIKQLQVNGEKQQVDVFSMGDNQSPVDIAKAAIEHAKKNSHNVVILDTAGRLHIDEDMMAELQDIKAQVDVHQTLLVVDAMTGQDAVTVAKEFDDKIVINGVVLSKMDGDTRGGAALSVKAVTGKPILYVGMGEKLSDLEQFYPERMASRILGMGDVLSLIEKAQENISIDEDKEKEMAARLKKGKFDFNDYLESMKQMRNMGGLTSILSMLPGVGKQLGNIESMIDEKQLAKTEAIILSMTPDERKNPKLLNLSRKSRIARGAGVDMAVVNRFVKQFEQSQKMMKQMPGMMGGKRRGGFGGMRFPF</sequence>
<organism evidence="11 12">
    <name type="scientific">Parablautia muri</name>
    <dbReference type="NCBI Taxonomy" id="2320879"/>
    <lineage>
        <taxon>Bacteria</taxon>
        <taxon>Bacillati</taxon>
        <taxon>Bacillota</taxon>
        <taxon>Clostridia</taxon>
        <taxon>Lachnospirales</taxon>
        <taxon>Lachnospiraceae</taxon>
        <taxon>Parablautia</taxon>
    </lineage>
</organism>
<comment type="similarity">
    <text evidence="1 9">Belongs to the GTP-binding SRP family. SRP54 subfamily.</text>
</comment>
<dbReference type="Pfam" id="PF02881">
    <property type="entry name" value="SRP54_N"/>
    <property type="match status" value="1"/>
</dbReference>
<dbReference type="GO" id="GO:0005525">
    <property type="term" value="F:GTP binding"/>
    <property type="evidence" value="ECO:0007669"/>
    <property type="project" value="UniProtKB-UniRule"/>
</dbReference>
<protein>
    <recommendedName>
        <fullName evidence="9">Signal recognition particle protein</fullName>
        <ecNumber evidence="9">3.6.5.4</ecNumber>
    </recommendedName>
    <alternativeName>
        <fullName evidence="9">Fifty-four homolog</fullName>
    </alternativeName>
</protein>
<feature type="binding site" evidence="9">
    <location>
        <begin position="109"/>
        <end position="116"/>
    </location>
    <ligand>
        <name>GTP</name>
        <dbReference type="ChEBI" id="CHEBI:37565"/>
    </ligand>
</feature>
<dbReference type="AlphaFoldDB" id="A0A9X5BD25"/>
<dbReference type="EC" id="3.6.5.4" evidence="9"/>
<dbReference type="FunFam" id="3.40.50.300:FF:000022">
    <property type="entry name" value="Signal recognition particle 54 kDa subunit"/>
    <property type="match status" value="1"/>
</dbReference>
<dbReference type="SUPFAM" id="SSF52540">
    <property type="entry name" value="P-loop containing nucleoside triphosphate hydrolases"/>
    <property type="match status" value="1"/>
</dbReference>
<dbReference type="SMART" id="SM00962">
    <property type="entry name" value="SRP54"/>
    <property type="match status" value="1"/>
</dbReference>
<dbReference type="OrthoDB" id="9804720at2"/>
<feature type="domain" description="SRP54-type proteins GTP-binding" evidence="10">
    <location>
        <begin position="270"/>
        <end position="283"/>
    </location>
</feature>
<dbReference type="HAMAP" id="MF_00306">
    <property type="entry name" value="SRP54"/>
    <property type="match status" value="1"/>
</dbReference>
<dbReference type="InterPro" id="IPR003593">
    <property type="entry name" value="AAA+_ATPase"/>
</dbReference>
<dbReference type="EMBL" id="QZDT01000002">
    <property type="protein sequence ID" value="NBJ91518.1"/>
    <property type="molecule type" value="Genomic_DNA"/>
</dbReference>
<dbReference type="SUPFAM" id="SSF47446">
    <property type="entry name" value="Signal peptide-binding domain"/>
    <property type="match status" value="1"/>
</dbReference>
<dbReference type="NCBIfam" id="TIGR00959">
    <property type="entry name" value="ffh"/>
    <property type="match status" value="1"/>
</dbReference>
<gene>
    <name evidence="9" type="primary">ffh</name>
    <name evidence="11" type="ORF">D5281_02670</name>
</gene>
<dbReference type="InterPro" id="IPR027417">
    <property type="entry name" value="P-loop_NTPase"/>
</dbReference>
<dbReference type="PANTHER" id="PTHR11564:SF5">
    <property type="entry name" value="SIGNAL RECOGNITION PARTICLE SUBUNIT SRP54"/>
    <property type="match status" value="1"/>
</dbReference>
<dbReference type="Pfam" id="PF02978">
    <property type="entry name" value="SRP_SPB"/>
    <property type="match status" value="1"/>
</dbReference>
<keyword evidence="7 9" id="KW-0687">Ribonucleoprotein</keyword>
<dbReference type="CDD" id="cd18539">
    <property type="entry name" value="SRP_G"/>
    <property type="match status" value="1"/>
</dbReference>
<dbReference type="RefSeq" id="WP_160558600.1">
    <property type="nucleotide sequence ID" value="NZ_QZDT01000002.1"/>
</dbReference>
<evidence type="ECO:0000256" key="4">
    <source>
        <dbReference type="ARBA" id="ARBA00022884"/>
    </source>
</evidence>
<dbReference type="Gene3D" id="1.10.260.30">
    <property type="entry name" value="Signal recognition particle, SRP54 subunit, M-domain"/>
    <property type="match status" value="1"/>
</dbReference>
<dbReference type="InterPro" id="IPR022941">
    <property type="entry name" value="SRP54"/>
</dbReference>
<evidence type="ECO:0000313" key="11">
    <source>
        <dbReference type="EMBL" id="NBJ91518.1"/>
    </source>
</evidence>
<dbReference type="InterPro" id="IPR004125">
    <property type="entry name" value="Signal_recog_particle_SRP54_M"/>
</dbReference>
<keyword evidence="12" id="KW-1185">Reference proteome</keyword>
<keyword evidence="6 9" id="KW-0733">Signal recognition particle</keyword>
<dbReference type="GO" id="GO:0003924">
    <property type="term" value="F:GTPase activity"/>
    <property type="evidence" value="ECO:0007669"/>
    <property type="project" value="UniProtKB-UniRule"/>
</dbReference>
<feature type="binding site" evidence="9">
    <location>
        <begin position="191"/>
        <end position="195"/>
    </location>
    <ligand>
        <name>GTP</name>
        <dbReference type="ChEBI" id="CHEBI:37565"/>
    </ligand>
</feature>
<comment type="subcellular location">
    <subcellularLocation>
        <location evidence="9">Cytoplasm</location>
    </subcellularLocation>
    <text evidence="9">The SRP-RNC complex is targeted to the cytoplasmic membrane.</text>
</comment>
<dbReference type="InterPro" id="IPR004780">
    <property type="entry name" value="SRP"/>
</dbReference>
<dbReference type="SMART" id="SM00382">
    <property type="entry name" value="AAA"/>
    <property type="match status" value="1"/>
</dbReference>
<evidence type="ECO:0000256" key="8">
    <source>
        <dbReference type="ARBA" id="ARBA00048027"/>
    </source>
</evidence>
<dbReference type="GO" id="GO:0048500">
    <property type="term" value="C:signal recognition particle"/>
    <property type="evidence" value="ECO:0007669"/>
    <property type="project" value="UniProtKB-UniRule"/>
</dbReference>
<evidence type="ECO:0000256" key="7">
    <source>
        <dbReference type="ARBA" id="ARBA00023274"/>
    </source>
</evidence>
<evidence type="ECO:0000313" key="12">
    <source>
        <dbReference type="Proteomes" id="UP001154420"/>
    </source>
</evidence>
<dbReference type="SMART" id="SM00963">
    <property type="entry name" value="SRP54_N"/>
    <property type="match status" value="1"/>
</dbReference>
<dbReference type="PROSITE" id="PS00300">
    <property type="entry name" value="SRP54"/>
    <property type="match status" value="1"/>
</dbReference>
<keyword evidence="4 9" id="KW-0694">RNA-binding</keyword>
<evidence type="ECO:0000256" key="6">
    <source>
        <dbReference type="ARBA" id="ARBA00023135"/>
    </source>
</evidence>
<keyword evidence="5 9" id="KW-0342">GTP-binding</keyword>
<dbReference type="PANTHER" id="PTHR11564">
    <property type="entry name" value="SIGNAL RECOGNITION PARTICLE 54K PROTEIN SRP54"/>
    <property type="match status" value="1"/>
</dbReference>
<name>A0A9X5BD25_9FIRM</name>
<evidence type="ECO:0000256" key="3">
    <source>
        <dbReference type="ARBA" id="ARBA00022801"/>
    </source>
</evidence>
<dbReference type="GO" id="GO:0006614">
    <property type="term" value="P:SRP-dependent cotranslational protein targeting to membrane"/>
    <property type="evidence" value="ECO:0007669"/>
    <property type="project" value="InterPro"/>
</dbReference>
<evidence type="ECO:0000256" key="9">
    <source>
        <dbReference type="HAMAP-Rule" id="MF_00306"/>
    </source>
</evidence>
<dbReference type="GO" id="GO:0008312">
    <property type="term" value="F:7S RNA binding"/>
    <property type="evidence" value="ECO:0007669"/>
    <property type="project" value="InterPro"/>
</dbReference>
<keyword evidence="3 9" id="KW-0378">Hydrolase</keyword>
<comment type="caution">
    <text evidence="11">The sequence shown here is derived from an EMBL/GenBank/DDBJ whole genome shotgun (WGS) entry which is preliminary data.</text>
</comment>
<dbReference type="InterPro" id="IPR042101">
    <property type="entry name" value="SRP54_N_sf"/>
</dbReference>